<evidence type="ECO:0000256" key="1">
    <source>
        <dbReference type="ARBA" id="ARBA00022536"/>
    </source>
</evidence>
<dbReference type="PANTHER" id="PTHR11219:SF69">
    <property type="entry name" value="TENEURIN-A"/>
    <property type="match status" value="1"/>
</dbReference>
<dbReference type="AlphaFoldDB" id="A0ABD6ENF1"/>
<dbReference type="Proteomes" id="UP001608902">
    <property type="component" value="Unassembled WGS sequence"/>
</dbReference>
<evidence type="ECO:0000259" key="4">
    <source>
        <dbReference type="Pfam" id="PF25023"/>
    </source>
</evidence>
<evidence type="ECO:0000256" key="2">
    <source>
        <dbReference type="ARBA" id="ARBA00022737"/>
    </source>
</evidence>
<keyword evidence="2" id="KW-0677">Repeat</keyword>
<reference evidence="5 6" key="1">
    <citation type="submission" date="2024-08" db="EMBL/GenBank/DDBJ databases">
        <title>Gnathostoma spinigerum genome.</title>
        <authorList>
            <person name="Gonzalez-Bertolin B."/>
            <person name="Monzon S."/>
            <person name="Zaballos A."/>
            <person name="Jimenez P."/>
            <person name="Dekumyoy P."/>
            <person name="Varona S."/>
            <person name="Cuesta I."/>
            <person name="Sumanam S."/>
            <person name="Adisakwattana P."/>
            <person name="Gasser R.B."/>
            <person name="Hernandez-Gonzalez A."/>
            <person name="Young N.D."/>
            <person name="Perteguer M.J."/>
        </authorList>
    </citation>
    <scope>NUCLEOTIDE SEQUENCE [LARGE SCALE GENOMIC DNA]</scope>
    <source>
        <strain evidence="5">AL3</strain>
        <tissue evidence="5">Liver</tissue>
    </source>
</reference>
<dbReference type="InterPro" id="IPR056823">
    <property type="entry name" value="TEN-like_YD-shell"/>
</dbReference>
<keyword evidence="1" id="KW-0245">EGF-like domain</keyword>
<dbReference type="EMBL" id="JBGFUD010005989">
    <property type="protein sequence ID" value="MFH4980727.1"/>
    <property type="molecule type" value="Genomic_DNA"/>
</dbReference>
<evidence type="ECO:0000313" key="6">
    <source>
        <dbReference type="Proteomes" id="UP001608902"/>
    </source>
</evidence>
<accession>A0ABD6ENF1</accession>
<dbReference type="Gene3D" id="2.180.10.10">
    <property type="entry name" value="RHS repeat-associated core"/>
    <property type="match status" value="1"/>
</dbReference>
<name>A0ABD6ENF1_9BILA</name>
<keyword evidence="3" id="KW-1015">Disulfide bond</keyword>
<feature type="domain" description="Teneurin-like YD-shell" evidence="4">
    <location>
        <begin position="3"/>
        <end position="542"/>
    </location>
</feature>
<protein>
    <recommendedName>
        <fullName evidence="4">Teneurin-like YD-shell domain-containing protein</fullName>
    </recommendedName>
</protein>
<evidence type="ECO:0000256" key="3">
    <source>
        <dbReference type="ARBA" id="ARBA00023157"/>
    </source>
</evidence>
<gene>
    <name evidence="5" type="ORF">AB6A40_007436</name>
</gene>
<dbReference type="InterPro" id="IPR051216">
    <property type="entry name" value="Teneurin"/>
</dbReference>
<organism evidence="5 6">
    <name type="scientific">Gnathostoma spinigerum</name>
    <dbReference type="NCBI Taxonomy" id="75299"/>
    <lineage>
        <taxon>Eukaryota</taxon>
        <taxon>Metazoa</taxon>
        <taxon>Ecdysozoa</taxon>
        <taxon>Nematoda</taxon>
        <taxon>Chromadorea</taxon>
        <taxon>Rhabditida</taxon>
        <taxon>Spirurina</taxon>
        <taxon>Gnathostomatomorpha</taxon>
        <taxon>Gnathostomatoidea</taxon>
        <taxon>Gnathostomatidae</taxon>
        <taxon>Gnathostoma</taxon>
    </lineage>
</organism>
<dbReference type="Pfam" id="PF25023">
    <property type="entry name" value="TEN_YD-shell"/>
    <property type="match status" value="1"/>
</dbReference>
<keyword evidence="6" id="KW-1185">Reference proteome</keyword>
<dbReference type="PANTHER" id="PTHR11219">
    <property type="entry name" value="TENEURIN AND N-ACETYLGLUCOSAMINE-1-PHOSPHODIESTER ALPHA-N-ACETYLGLUCOSAMINIDASE"/>
    <property type="match status" value="1"/>
</dbReference>
<evidence type="ECO:0000313" key="5">
    <source>
        <dbReference type="EMBL" id="MFH4980727.1"/>
    </source>
</evidence>
<sequence>MEVSYDNQNRITSSAHGMKADFLRRKFLYPKGSLWTPSNVQLPSGERYRIRYDHHGDVSSIKTPSGDIHLFSRHASLDRIIRRYISPYANNSYIWTNDDEGRPREYFTPDGIHALVTAYDLYGRPTRIGGTADDITFKYLQFNGGDLPVEVQGRTYRRNIVRQGPLPIEVQETRSYISHGQKRFPECSATFTYEYDDFFRISSIATNIDGETIDLVRYEYDTRTGRLSKLGNFAFLEDGSIRRILGEKIVIEVDLREDRLERRRKILVNDIQTVQMSAEYDAIGRLEAIQWTIMGERRPTEKRSYNIDGMLTQLTMGESTDRRWTCYYDLDGRLKAVNDNKLILGPGGIPIMFGQLEYETDENGWVKRRGSVYFEMDVYGRVSRVFETNGIDIEYGYDEMSRIIWRRDGEGRFDRYFYAIHDRPYLISHFTSTSVSGVSEIFYDTYGIPIALRSSKTVFSIVTDPDHNVRFIFDNFGKLIREVVRNPLGHMIVDSNPTFVFPLGFMSSFDDSLTRIVIIGKNARPLDTYTGRFMTTPPEFDFTTASLFHPERICDPFRIFDAKTSEPLMIPFEIDQWMEMSGFSLSNVVPSVRHHSESSSNLILPDWNSPSTVCETSLVISPAFCSIPKKIVHFSQFLSVSASLVIPSVPPTASSGHPMTFSPFDSIGFRGIIFSSLSNKSVSIFAPYADILTKEALNSLFNECFRVPTDDLVGDPASEYLRESHFVSSTKPPDSSVYALLGDLFNISSKADKLTLQAGKTAIIIHFNSNIIKVRRELLEERKFWMEPRIWMLEAERARSNRSTRHAWTDTQLAELRSSGRNQKCFPCQCSHSNRHHPFHIVLVQPFVIGV</sequence>
<proteinExistence type="predicted"/>
<comment type="caution">
    <text evidence="5">The sequence shown here is derived from an EMBL/GenBank/DDBJ whole genome shotgun (WGS) entry which is preliminary data.</text>
</comment>